<reference evidence="1 2" key="1">
    <citation type="journal article" date="2022" name="bioRxiv">
        <title>The genome of the oomycete Peronosclerospora sorghi, a cosmopolitan pathogen of maize and sorghum, is inflated with dispersed pseudogenes.</title>
        <authorList>
            <person name="Fletcher K."/>
            <person name="Martin F."/>
            <person name="Isakeit T."/>
            <person name="Cavanaugh K."/>
            <person name="Magill C."/>
            <person name="Michelmore R."/>
        </authorList>
    </citation>
    <scope>NUCLEOTIDE SEQUENCE [LARGE SCALE GENOMIC DNA]</scope>
    <source>
        <strain evidence="1">P6</strain>
    </source>
</reference>
<sequence length="209" mass="23765">MSNAGTGAAPTLAYLRDKTGNQWTTRKEIYNEKVVARRDILDGRSPIQALYDEIRAGDFIFNVIVASDGALRGLFFCHEKSGELARRFNVMFVMDSTYKMNRFGMPLLNIVGITATDSTWAKLQTKWRPSQDALVQSEDDMWLIHKEKIVRCCWAGRFPHFGTTSTSRGEGNHFIVKRILGIVNNDLLTVFNKIRVLLDTQFTELNAKI</sequence>
<accession>A0ACC0WKX3</accession>
<dbReference type="Proteomes" id="UP001163321">
    <property type="component" value="Chromosome 11"/>
</dbReference>
<gene>
    <name evidence="1" type="ORF">PsorP6_017782</name>
</gene>
<name>A0ACC0WKX3_9STRA</name>
<evidence type="ECO:0000313" key="1">
    <source>
        <dbReference type="EMBL" id="KAI9919409.1"/>
    </source>
</evidence>
<keyword evidence="2" id="KW-1185">Reference proteome</keyword>
<proteinExistence type="predicted"/>
<protein>
    <submittedName>
        <fullName evidence="1">Uncharacterized protein</fullName>
    </submittedName>
</protein>
<organism evidence="1 2">
    <name type="scientific">Peronosclerospora sorghi</name>
    <dbReference type="NCBI Taxonomy" id="230839"/>
    <lineage>
        <taxon>Eukaryota</taxon>
        <taxon>Sar</taxon>
        <taxon>Stramenopiles</taxon>
        <taxon>Oomycota</taxon>
        <taxon>Peronosporomycetes</taxon>
        <taxon>Peronosporales</taxon>
        <taxon>Peronosporaceae</taxon>
        <taxon>Peronosclerospora</taxon>
    </lineage>
</organism>
<dbReference type="EMBL" id="CM047590">
    <property type="protein sequence ID" value="KAI9919409.1"/>
    <property type="molecule type" value="Genomic_DNA"/>
</dbReference>
<evidence type="ECO:0000313" key="2">
    <source>
        <dbReference type="Proteomes" id="UP001163321"/>
    </source>
</evidence>
<comment type="caution">
    <text evidence="1">The sequence shown here is derived from an EMBL/GenBank/DDBJ whole genome shotgun (WGS) entry which is preliminary data.</text>
</comment>